<feature type="non-terminal residue" evidence="1">
    <location>
        <position position="75"/>
    </location>
</feature>
<dbReference type="AlphaFoldDB" id="A0AAE0F8A6"/>
<dbReference type="EMBL" id="LGRX02023049">
    <property type="protein sequence ID" value="KAK3254910.1"/>
    <property type="molecule type" value="Genomic_DNA"/>
</dbReference>
<name>A0AAE0F8A6_9CHLO</name>
<dbReference type="Proteomes" id="UP001190700">
    <property type="component" value="Unassembled WGS sequence"/>
</dbReference>
<comment type="caution">
    <text evidence="1">The sequence shown here is derived from an EMBL/GenBank/DDBJ whole genome shotgun (WGS) entry which is preliminary data.</text>
</comment>
<proteinExistence type="predicted"/>
<accession>A0AAE0F8A6</accession>
<protein>
    <submittedName>
        <fullName evidence="1">Uncharacterized protein</fullName>
    </submittedName>
</protein>
<keyword evidence="2" id="KW-1185">Reference proteome</keyword>
<reference evidence="1 2" key="1">
    <citation type="journal article" date="2015" name="Genome Biol. Evol.">
        <title>Comparative Genomics of a Bacterivorous Green Alga Reveals Evolutionary Causalities and Consequences of Phago-Mixotrophic Mode of Nutrition.</title>
        <authorList>
            <person name="Burns J.A."/>
            <person name="Paasch A."/>
            <person name="Narechania A."/>
            <person name="Kim E."/>
        </authorList>
    </citation>
    <scope>NUCLEOTIDE SEQUENCE [LARGE SCALE GENOMIC DNA]</scope>
    <source>
        <strain evidence="1 2">PLY_AMNH</strain>
    </source>
</reference>
<gene>
    <name evidence="1" type="ORF">CYMTET_35890</name>
</gene>
<sequence length="75" mass="7850">MACKAELNARRAVNTRQAKAGWTAAQDRATCGLAAPRTQRIAPLAEAMELQGLSPACGTKVATSLNLRSALDLTP</sequence>
<evidence type="ECO:0000313" key="2">
    <source>
        <dbReference type="Proteomes" id="UP001190700"/>
    </source>
</evidence>
<organism evidence="1 2">
    <name type="scientific">Cymbomonas tetramitiformis</name>
    <dbReference type="NCBI Taxonomy" id="36881"/>
    <lineage>
        <taxon>Eukaryota</taxon>
        <taxon>Viridiplantae</taxon>
        <taxon>Chlorophyta</taxon>
        <taxon>Pyramimonadophyceae</taxon>
        <taxon>Pyramimonadales</taxon>
        <taxon>Pyramimonadaceae</taxon>
        <taxon>Cymbomonas</taxon>
    </lineage>
</organism>
<evidence type="ECO:0000313" key="1">
    <source>
        <dbReference type="EMBL" id="KAK3254910.1"/>
    </source>
</evidence>